<dbReference type="Proteomes" id="UP001150259">
    <property type="component" value="Unassembled WGS sequence"/>
</dbReference>
<accession>A0ABT5GEX3</accession>
<sequence>MIRRHPVKALVAALVLLVVALGWSYATRDTVPVPRTANPEPGESLVVVGVGGISWDDVTPEDTPVLWGLLRDGAAASVSVKTLHLTTCPTDGWSTLSAGEAAGPAAEGDRPVCTSLPEVVGDPERGYAVAGFDEIAAASREAAFEARLGLLGDSFAEHGSCVAAIGPGAALAAAGSDGKVAQYAPFDRRTLVSQLARCPISLVDAGAVLTTDPNPAGQLAAITAVEKRVAQVRDAMPTGADLIVAGIADRDREERLRVLTATGPHYAPGILASASTRMEGIAQISDVTATILQRGGVRPVEPIGGRALSASPSENNSESTAARKLTRLTDIDTKADAMHRIVVPFLVAWLSAVLLALIVLWVLWQRARPWHTRLSRHRILRAARLVGLVAAAMPAATFLANLVPWWRWSPPSAVLVALLIALVLLISGLIAVVSVNGPWASSALGPLAALSAVTASVIGLDLMTGSRLQMSSIFGLQPLVGGRFYGMGNVAFALYASAVLLLCAAMAHALVRRGAPRLAVLAMVVLGGAALAVDVLPAWGADFGGPIALVPALGLLLMRVAGIRVSVRSLALVGLAAALVVTLVCYLDWRRPEQYRSHPGRFFQTVLDGEALGVVSRKLLANIELSTAHPGLLGAVVAITAFVLLLVLQPGRFGTAPFARLVAEAPLLRDALIAIIVMAAIGFLTNDSGAAIPPVALILTLPLVISAVAQFMALEQEKEPIRRRRDRHHR</sequence>
<evidence type="ECO:0000313" key="3">
    <source>
        <dbReference type="Proteomes" id="UP001150259"/>
    </source>
</evidence>
<feature type="transmembrane region" description="Helical" evidence="1">
    <location>
        <begin position="667"/>
        <end position="685"/>
    </location>
</feature>
<keyword evidence="1" id="KW-0812">Transmembrane</keyword>
<keyword evidence="3" id="KW-1185">Reference proteome</keyword>
<feature type="transmembrane region" description="Helical" evidence="1">
    <location>
        <begin position="628"/>
        <end position="647"/>
    </location>
</feature>
<feature type="transmembrane region" description="Helical" evidence="1">
    <location>
        <begin position="385"/>
        <end position="406"/>
    </location>
</feature>
<evidence type="ECO:0000256" key="1">
    <source>
        <dbReference type="SAM" id="Phobius"/>
    </source>
</evidence>
<feature type="transmembrane region" description="Helical" evidence="1">
    <location>
        <begin position="447"/>
        <end position="470"/>
    </location>
</feature>
<keyword evidence="1" id="KW-0472">Membrane</keyword>
<protein>
    <submittedName>
        <fullName evidence="2">Uncharacterized protein</fullName>
    </submittedName>
</protein>
<comment type="caution">
    <text evidence="2">The sequence shown here is derived from an EMBL/GenBank/DDBJ whole genome shotgun (WGS) entry which is preliminary data.</text>
</comment>
<evidence type="ECO:0000313" key="2">
    <source>
        <dbReference type="EMBL" id="MDC5696693.1"/>
    </source>
</evidence>
<feature type="transmembrane region" description="Helical" evidence="1">
    <location>
        <begin position="691"/>
        <end position="714"/>
    </location>
</feature>
<proteinExistence type="predicted"/>
<gene>
    <name evidence="2" type="ORF">OO014_05445</name>
</gene>
<name>A0ABT5GEX3_9MICO</name>
<feature type="transmembrane region" description="Helical" evidence="1">
    <location>
        <begin position="518"/>
        <end position="537"/>
    </location>
</feature>
<dbReference type="RefSeq" id="WP_272461269.1">
    <property type="nucleotide sequence ID" value="NZ_JAPFQL010000015.1"/>
</dbReference>
<feature type="transmembrane region" description="Helical" evidence="1">
    <location>
        <begin position="412"/>
        <end position="435"/>
    </location>
</feature>
<feature type="transmembrane region" description="Helical" evidence="1">
    <location>
        <begin position="569"/>
        <end position="589"/>
    </location>
</feature>
<keyword evidence="1" id="KW-1133">Transmembrane helix</keyword>
<feature type="transmembrane region" description="Helical" evidence="1">
    <location>
        <begin position="341"/>
        <end position="364"/>
    </location>
</feature>
<feature type="transmembrane region" description="Helical" evidence="1">
    <location>
        <begin position="490"/>
        <end position="511"/>
    </location>
</feature>
<dbReference type="EMBL" id="JAPFQL010000015">
    <property type="protein sequence ID" value="MDC5696693.1"/>
    <property type="molecule type" value="Genomic_DNA"/>
</dbReference>
<reference evidence="2 3" key="1">
    <citation type="submission" date="2022-11" db="EMBL/GenBank/DDBJ databases">
        <title>Anaerobic phenanthrene biodegradation by a DNRA strain PheN6.</title>
        <authorList>
            <person name="Zhang Z."/>
        </authorList>
    </citation>
    <scope>NUCLEOTIDE SEQUENCE [LARGE SCALE GENOMIC DNA]</scope>
    <source>
        <strain evidence="2 3">PheN6</strain>
    </source>
</reference>
<organism evidence="2 3">
    <name type="scientific">Intrasporangium calvum</name>
    <dbReference type="NCBI Taxonomy" id="53358"/>
    <lineage>
        <taxon>Bacteria</taxon>
        <taxon>Bacillati</taxon>
        <taxon>Actinomycetota</taxon>
        <taxon>Actinomycetes</taxon>
        <taxon>Micrococcales</taxon>
        <taxon>Intrasporangiaceae</taxon>
        <taxon>Intrasporangium</taxon>
    </lineage>
</organism>
<feature type="transmembrane region" description="Helical" evidence="1">
    <location>
        <begin position="543"/>
        <end position="562"/>
    </location>
</feature>